<dbReference type="InterPro" id="IPR020846">
    <property type="entry name" value="MFS_dom"/>
</dbReference>
<dbReference type="Proteomes" id="UP000595374">
    <property type="component" value="Chromosome"/>
</dbReference>
<evidence type="ECO:0000256" key="2">
    <source>
        <dbReference type="ARBA" id="ARBA00022448"/>
    </source>
</evidence>
<feature type="transmembrane region" description="Helical" evidence="8">
    <location>
        <begin position="346"/>
        <end position="365"/>
    </location>
</feature>
<evidence type="ECO:0000256" key="7">
    <source>
        <dbReference type="SAM" id="MobiDB-lite"/>
    </source>
</evidence>
<reference evidence="10 11" key="1">
    <citation type="submission" date="2020-12" db="EMBL/GenBank/DDBJ databases">
        <title>FDA dAtabase for Regulatory Grade micrObial Sequences (FDA-ARGOS): Supporting development and validation of Infectious Disease Dx tests.</title>
        <authorList>
            <person name="Sproer C."/>
            <person name="Gronow S."/>
            <person name="Severitt S."/>
            <person name="Schroder I."/>
            <person name="Tallon L."/>
            <person name="Sadzewicz L."/>
            <person name="Zhao X."/>
            <person name="Boylan J."/>
            <person name="Ott S."/>
            <person name="Bowen H."/>
            <person name="Vavikolanu K."/>
            <person name="Mehta A."/>
            <person name="Aluvathingal J."/>
            <person name="Nadendla S."/>
            <person name="Lowell S."/>
            <person name="Myers T."/>
            <person name="Yan Y."/>
            <person name="Sichtig H."/>
        </authorList>
    </citation>
    <scope>NUCLEOTIDE SEQUENCE [LARGE SCALE GENOMIC DNA]</scope>
    <source>
        <strain evidence="10 11">FDAARGOS_990</strain>
    </source>
</reference>
<feature type="transmembrane region" description="Helical" evidence="8">
    <location>
        <begin position="98"/>
        <end position="118"/>
    </location>
</feature>
<evidence type="ECO:0000313" key="11">
    <source>
        <dbReference type="Proteomes" id="UP000595374"/>
    </source>
</evidence>
<keyword evidence="3" id="KW-1003">Cell membrane</keyword>
<feature type="transmembrane region" description="Helical" evidence="8">
    <location>
        <begin position="316"/>
        <end position="340"/>
    </location>
</feature>
<feature type="transmembrane region" description="Helical" evidence="8">
    <location>
        <begin position="167"/>
        <end position="186"/>
    </location>
</feature>
<dbReference type="PANTHER" id="PTHR23517">
    <property type="entry name" value="RESISTANCE PROTEIN MDTM, PUTATIVE-RELATED-RELATED"/>
    <property type="match status" value="1"/>
</dbReference>
<dbReference type="Gene3D" id="1.20.1250.20">
    <property type="entry name" value="MFS general substrate transporter like domains"/>
    <property type="match status" value="2"/>
</dbReference>
<feature type="region of interest" description="Disordered" evidence="7">
    <location>
        <begin position="437"/>
        <end position="456"/>
    </location>
</feature>
<sequence>MLKPILWPVLIPSLLFAVGLGSILPVLVLGALSLGATAAFAAAIVGVMGAVSLLATVPAGLLIDRLGDFRAMVVATLTAIVVLGAIVAAFVWESPASLVVYTVALMLFAPVSDVWNLARQAVVAEVMPAADLAKAMTALGGSMRVGNLLGPIIGAGLMLVFPLWSVFVFAGIAGLAAIGVMALPIARIPDYPGARVGGTGGGSTGKAQAHTAEAVAQEANSAEAVAPTSDDLAVGVPSAPPRRARLDVRWGAVILVGISIMTLTIARSAQPVVIQLWGVTIGLHESEISLLIAFGAGLELVFMFLGAYIKDRLGRVATLVACLTIFGSGFIVMVCAPSLIGMIVSVGIMAVGNGLGAGVNMTIGADLSPAVGRARFLGIWAIFSNGGKLAGPTLISLVIAIASLRFGVLFTGVFAIAGALWVLVWAQRIGLPGRAAGRERRASRDDRRTARSSMGG</sequence>
<keyword evidence="4 8" id="KW-0812">Transmembrane</keyword>
<feature type="transmembrane region" description="Helical" evidence="8">
    <location>
        <begin position="31"/>
        <end position="57"/>
    </location>
</feature>
<evidence type="ECO:0000256" key="5">
    <source>
        <dbReference type="ARBA" id="ARBA00022989"/>
    </source>
</evidence>
<feature type="domain" description="Major facilitator superfamily (MFS) profile" evidence="9">
    <location>
        <begin position="5"/>
        <end position="430"/>
    </location>
</feature>
<evidence type="ECO:0000313" key="10">
    <source>
        <dbReference type="EMBL" id="QQB14527.1"/>
    </source>
</evidence>
<keyword evidence="6 8" id="KW-0472">Membrane</keyword>
<organism evidence="10 11">
    <name type="scientific">Brevibacterium casei</name>
    <dbReference type="NCBI Taxonomy" id="33889"/>
    <lineage>
        <taxon>Bacteria</taxon>
        <taxon>Bacillati</taxon>
        <taxon>Actinomycetota</taxon>
        <taxon>Actinomycetes</taxon>
        <taxon>Micrococcales</taxon>
        <taxon>Brevibacteriaceae</taxon>
        <taxon>Brevibacterium</taxon>
    </lineage>
</organism>
<dbReference type="AlphaFoldDB" id="A0A7T4DIG1"/>
<dbReference type="PROSITE" id="PS50850">
    <property type="entry name" value="MFS"/>
    <property type="match status" value="1"/>
</dbReference>
<dbReference type="InterPro" id="IPR050171">
    <property type="entry name" value="MFS_Transporters"/>
</dbReference>
<evidence type="ECO:0000256" key="8">
    <source>
        <dbReference type="SAM" id="Phobius"/>
    </source>
</evidence>
<dbReference type="GO" id="GO:0022857">
    <property type="term" value="F:transmembrane transporter activity"/>
    <property type="evidence" value="ECO:0007669"/>
    <property type="project" value="InterPro"/>
</dbReference>
<dbReference type="InterPro" id="IPR011701">
    <property type="entry name" value="MFS"/>
</dbReference>
<protein>
    <submittedName>
        <fullName evidence="10">MFS transporter</fullName>
    </submittedName>
</protein>
<dbReference type="InterPro" id="IPR036259">
    <property type="entry name" value="MFS_trans_sf"/>
</dbReference>
<dbReference type="GO" id="GO:0005886">
    <property type="term" value="C:plasma membrane"/>
    <property type="evidence" value="ECO:0007669"/>
    <property type="project" value="UniProtKB-SubCell"/>
</dbReference>
<feature type="transmembrane region" description="Helical" evidence="8">
    <location>
        <begin position="69"/>
        <end position="92"/>
    </location>
</feature>
<comment type="subcellular location">
    <subcellularLocation>
        <location evidence="1">Cell membrane</location>
        <topology evidence="1">Multi-pass membrane protein</topology>
    </subcellularLocation>
</comment>
<accession>A0A7T4DIG1</accession>
<dbReference type="SUPFAM" id="SSF103473">
    <property type="entry name" value="MFS general substrate transporter"/>
    <property type="match status" value="1"/>
</dbReference>
<feature type="transmembrane region" description="Helical" evidence="8">
    <location>
        <begin position="377"/>
        <end position="402"/>
    </location>
</feature>
<feature type="transmembrane region" description="Helical" evidence="8">
    <location>
        <begin position="139"/>
        <end position="161"/>
    </location>
</feature>
<evidence type="ECO:0000256" key="4">
    <source>
        <dbReference type="ARBA" id="ARBA00022692"/>
    </source>
</evidence>
<proteinExistence type="predicted"/>
<evidence type="ECO:0000259" key="9">
    <source>
        <dbReference type="PROSITE" id="PS50850"/>
    </source>
</evidence>
<dbReference type="PANTHER" id="PTHR23517:SF3">
    <property type="entry name" value="INTEGRAL MEMBRANE TRANSPORT PROTEIN"/>
    <property type="match status" value="1"/>
</dbReference>
<evidence type="ECO:0000256" key="1">
    <source>
        <dbReference type="ARBA" id="ARBA00004651"/>
    </source>
</evidence>
<feature type="transmembrane region" description="Helical" evidence="8">
    <location>
        <begin position="250"/>
        <end position="268"/>
    </location>
</feature>
<feature type="transmembrane region" description="Helical" evidence="8">
    <location>
        <begin position="288"/>
        <end position="309"/>
    </location>
</feature>
<name>A0A7T4DIG1_9MICO</name>
<keyword evidence="5 8" id="KW-1133">Transmembrane helix</keyword>
<dbReference type="RefSeq" id="WP_198499587.1">
    <property type="nucleotide sequence ID" value="NZ_CP065989.1"/>
</dbReference>
<feature type="transmembrane region" description="Helical" evidence="8">
    <location>
        <begin position="408"/>
        <end position="426"/>
    </location>
</feature>
<feature type="compositionally biased region" description="Basic and acidic residues" evidence="7">
    <location>
        <begin position="437"/>
        <end position="449"/>
    </location>
</feature>
<gene>
    <name evidence="10" type="ORF">I6H47_00490</name>
</gene>
<evidence type="ECO:0000256" key="6">
    <source>
        <dbReference type="ARBA" id="ARBA00023136"/>
    </source>
</evidence>
<evidence type="ECO:0000256" key="3">
    <source>
        <dbReference type="ARBA" id="ARBA00022475"/>
    </source>
</evidence>
<keyword evidence="2" id="KW-0813">Transport</keyword>
<dbReference type="Pfam" id="PF07690">
    <property type="entry name" value="MFS_1"/>
    <property type="match status" value="2"/>
</dbReference>
<dbReference type="EMBL" id="CP065989">
    <property type="protein sequence ID" value="QQB14527.1"/>
    <property type="molecule type" value="Genomic_DNA"/>
</dbReference>